<gene>
    <name evidence="2" type="ORF">D1832_14070</name>
</gene>
<dbReference type="InterPro" id="IPR051044">
    <property type="entry name" value="MAG_DAG_Lipase"/>
</dbReference>
<sequence>MQTQPFDLASPDGTTLRGRRWLSDDVPVRAVLIIAHGMAEHGDRYARFAEAATGAGYAVYAADHRGHGRTADGATFGYFADSDGWNRVTDDIDVVVTHALGEHPDLPVVLLGHSMGSLLARTYAVRHGERLTALVLSGTPADAGTLGLVGAKLAAAEARLRGPKHPSKLLDKLSFGAFNKAFEPARTDFDWLSRDEAEVDAYIADEMCGFVCTAGFYVDMLGGLHRVNTPSFVAATPSNLPILVVSGGADPAGGNGRGVEAAAAMLRDGGVTDVTLELYPGARHELFNETNRNEVTAHVLAWIGARLPQEA</sequence>
<dbReference type="Proteomes" id="UP000285376">
    <property type="component" value="Unassembled WGS sequence"/>
</dbReference>
<feature type="domain" description="Serine aminopeptidase S33" evidence="1">
    <location>
        <begin position="28"/>
        <end position="291"/>
    </location>
</feature>
<dbReference type="InterPro" id="IPR029058">
    <property type="entry name" value="AB_hydrolase_fold"/>
</dbReference>
<comment type="caution">
    <text evidence="2">The sequence shown here is derived from an EMBL/GenBank/DDBJ whole genome shotgun (WGS) entry which is preliminary data.</text>
</comment>
<dbReference type="PANTHER" id="PTHR11614">
    <property type="entry name" value="PHOSPHOLIPASE-RELATED"/>
    <property type="match status" value="1"/>
</dbReference>
<dbReference type="Pfam" id="PF12146">
    <property type="entry name" value="Hydrolase_4"/>
    <property type="match status" value="1"/>
</dbReference>
<reference evidence="2 3" key="1">
    <citation type="submission" date="2018-08" db="EMBL/GenBank/DDBJ databases">
        <title>Whole genome sequence analysis of Dermacoccus abyssi bacteria isolated from Deep Mariana trench Micromonospora spp reveals genes involved in the environmental adaptation and production of secondary metabolites.</title>
        <authorList>
            <person name="Abdel-Mageed W.M."/>
            <person name="Lehri B."/>
            <person name="Nouioui I."/>
            <person name="Goodfellow I."/>
            <person name="Jaspars M."/>
            <person name="Karlyshev A."/>
        </authorList>
    </citation>
    <scope>NUCLEOTIDE SEQUENCE [LARGE SCALE GENOMIC DNA]</scope>
    <source>
        <strain evidence="2 3">MT1.1</strain>
    </source>
</reference>
<dbReference type="EMBL" id="QWLM01000023">
    <property type="protein sequence ID" value="RHW43849.1"/>
    <property type="molecule type" value="Genomic_DNA"/>
</dbReference>
<dbReference type="InterPro" id="IPR022742">
    <property type="entry name" value="Hydrolase_4"/>
</dbReference>
<evidence type="ECO:0000259" key="1">
    <source>
        <dbReference type="Pfam" id="PF12146"/>
    </source>
</evidence>
<dbReference type="Gene3D" id="3.40.50.1820">
    <property type="entry name" value="alpha/beta hydrolase"/>
    <property type="match status" value="1"/>
</dbReference>
<name>A0A417Z1C6_9MICO</name>
<evidence type="ECO:0000313" key="2">
    <source>
        <dbReference type="EMBL" id="RHW43849.1"/>
    </source>
</evidence>
<proteinExistence type="predicted"/>
<evidence type="ECO:0000313" key="3">
    <source>
        <dbReference type="Proteomes" id="UP000285376"/>
    </source>
</evidence>
<organism evidence="2 3">
    <name type="scientific">Dermacoccus abyssi</name>
    <dbReference type="NCBI Taxonomy" id="322596"/>
    <lineage>
        <taxon>Bacteria</taxon>
        <taxon>Bacillati</taxon>
        <taxon>Actinomycetota</taxon>
        <taxon>Actinomycetes</taxon>
        <taxon>Micrococcales</taxon>
        <taxon>Dermacoccaceae</taxon>
        <taxon>Dermacoccus</taxon>
    </lineage>
</organism>
<accession>A0A417Z1C6</accession>
<dbReference type="AlphaFoldDB" id="A0A417Z1C6"/>
<dbReference type="SUPFAM" id="SSF53474">
    <property type="entry name" value="alpha/beta-Hydrolases"/>
    <property type="match status" value="1"/>
</dbReference>
<protein>
    <submittedName>
        <fullName evidence="2">Lysophospholipase</fullName>
    </submittedName>
</protein>
<dbReference type="RefSeq" id="WP_118914977.1">
    <property type="nucleotide sequence ID" value="NZ_CBCRVH010000023.1"/>
</dbReference>